<dbReference type="Proteomes" id="UP000004162">
    <property type="component" value="Unassembled WGS sequence"/>
</dbReference>
<evidence type="ECO:0000259" key="1">
    <source>
        <dbReference type="Pfam" id="PF01850"/>
    </source>
</evidence>
<dbReference type="InterPro" id="IPR029060">
    <property type="entry name" value="PIN-like_dom_sf"/>
</dbReference>
<dbReference type="Pfam" id="PF01850">
    <property type="entry name" value="PIN"/>
    <property type="match status" value="1"/>
</dbReference>
<keyword evidence="3" id="KW-1185">Reference proteome</keyword>
<reference evidence="2 3" key="1">
    <citation type="submission" date="2006-07" db="EMBL/GenBank/DDBJ databases">
        <title>Annotation of the draft genome assembly of Chlorobium ferroxidans DSM 13031.</title>
        <authorList>
            <consortium name="US DOE Joint Genome Institute (JGI-ORNL)"/>
            <person name="Larimer F."/>
            <person name="Land M."/>
            <person name="Hauser L."/>
        </authorList>
    </citation>
    <scope>NUCLEOTIDE SEQUENCE [LARGE SCALE GENOMIC DNA]</scope>
    <source>
        <strain evidence="2 3">DSM 13031</strain>
    </source>
</reference>
<name>Q0YQE8_9CHLB</name>
<feature type="domain" description="PIN" evidence="1">
    <location>
        <begin position="4"/>
        <end position="123"/>
    </location>
</feature>
<dbReference type="OrthoDB" id="9789052at2"/>
<reference evidence="2 3" key="2">
    <citation type="submission" date="2006-07" db="EMBL/GenBank/DDBJ databases">
        <title>Sequencing of the draft genome and assembly of Chlorobium ferroxidans DSM 13031.</title>
        <authorList>
            <consortium name="US DOE Joint Genome Institute (JGI-PGF)"/>
            <person name="Copeland A."/>
            <person name="Lucas S."/>
            <person name="Lapidus A."/>
            <person name="Barry K."/>
            <person name="Glavina del Rio T."/>
            <person name="Dalin E."/>
            <person name="Tice H."/>
            <person name="Bruce D."/>
            <person name="Pitluck S."/>
            <person name="Richardson P."/>
        </authorList>
    </citation>
    <scope>NUCLEOTIDE SEQUENCE [LARGE SCALE GENOMIC DNA]</scope>
    <source>
        <strain evidence="2 3">DSM 13031</strain>
    </source>
</reference>
<gene>
    <name evidence="2" type="ORF">CferDRAFT_0590</name>
</gene>
<dbReference type="EMBL" id="AASE01000017">
    <property type="protein sequence ID" value="EAT58562.1"/>
    <property type="molecule type" value="Genomic_DNA"/>
</dbReference>
<sequence length="132" mass="14888">MKALDTNILVRFLVRDDKAQAATVYRLFKTAEEEKTEFFVSVPVLLELIWVLESVYEIKRADILDAFAELLLLPILVFDSHFAIRSFISDAQKNKVDLSDLLIAFDAAVSGCVQVLTFDKKAAKSSLFELLS</sequence>
<proteinExistence type="predicted"/>
<dbReference type="Gene3D" id="3.40.50.1010">
    <property type="entry name" value="5'-nuclease"/>
    <property type="match status" value="1"/>
</dbReference>
<dbReference type="SUPFAM" id="SSF88723">
    <property type="entry name" value="PIN domain-like"/>
    <property type="match status" value="1"/>
</dbReference>
<dbReference type="CDD" id="cd18683">
    <property type="entry name" value="PIN_VapC-like"/>
    <property type="match status" value="1"/>
</dbReference>
<dbReference type="InterPro" id="IPR002716">
    <property type="entry name" value="PIN_dom"/>
</dbReference>
<protein>
    <submittedName>
        <fullName evidence="2">PilT protein-like</fullName>
    </submittedName>
</protein>
<comment type="caution">
    <text evidence="2">The sequence shown here is derived from an EMBL/GenBank/DDBJ whole genome shotgun (WGS) entry which is preliminary data.</text>
</comment>
<dbReference type="AlphaFoldDB" id="Q0YQE8"/>
<evidence type="ECO:0000313" key="2">
    <source>
        <dbReference type="EMBL" id="EAT58562.1"/>
    </source>
</evidence>
<evidence type="ECO:0000313" key="3">
    <source>
        <dbReference type="Proteomes" id="UP000004162"/>
    </source>
</evidence>
<organism evidence="2 3">
    <name type="scientific">Chlorobium ferrooxidans DSM 13031</name>
    <dbReference type="NCBI Taxonomy" id="377431"/>
    <lineage>
        <taxon>Bacteria</taxon>
        <taxon>Pseudomonadati</taxon>
        <taxon>Chlorobiota</taxon>
        <taxon>Chlorobiia</taxon>
        <taxon>Chlorobiales</taxon>
        <taxon>Chlorobiaceae</taxon>
        <taxon>Chlorobium/Pelodictyon group</taxon>
        <taxon>Chlorobium</taxon>
    </lineage>
</organism>
<accession>Q0YQE8</accession>
<dbReference type="RefSeq" id="WP_006366837.1">
    <property type="nucleotide sequence ID" value="NZ_AASE01000017.1"/>
</dbReference>